<dbReference type="OrthoDB" id="9802472at2"/>
<evidence type="ECO:0000259" key="1">
    <source>
        <dbReference type="Pfam" id="PF21686"/>
    </source>
</evidence>
<organism evidence="2 3">
    <name type="scientific">Paenibacillus thiaminolyticus</name>
    <name type="common">Bacillus thiaminolyticus</name>
    <dbReference type="NCBI Taxonomy" id="49283"/>
    <lineage>
        <taxon>Bacteria</taxon>
        <taxon>Bacillati</taxon>
        <taxon>Bacillota</taxon>
        <taxon>Bacilli</taxon>
        <taxon>Bacillales</taxon>
        <taxon>Paenibacillaceae</taxon>
        <taxon>Paenibacillus</taxon>
    </lineage>
</organism>
<comment type="caution">
    <text evidence="2">The sequence shown here is derived from an EMBL/GenBank/DDBJ whole genome shotgun (WGS) entry which is preliminary data.</text>
</comment>
<proteinExistence type="predicted"/>
<accession>A0A3A3G8X7</accession>
<dbReference type="Pfam" id="PF21686">
    <property type="entry name" value="LigD_Prim-Pol"/>
    <property type="match status" value="1"/>
</dbReference>
<feature type="domain" description="DNA ligase D polymerase" evidence="1">
    <location>
        <begin position="33"/>
        <end position="278"/>
    </location>
</feature>
<dbReference type="InterPro" id="IPR014145">
    <property type="entry name" value="LigD_pol_dom"/>
</dbReference>
<evidence type="ECO:0000313" key="2">
    <source>
        <dbReference type="EMBL" id="RJG16306.1"/>
    </source>
</evidence>
<dbReference type="RefSeq" id="WP_119796701.1">
    <property type="nucleotide sequence ID" value="NZ_QYZD01000060.1"/>
</dbReference>
<reference evidence="2 3" key="1">
    <citation type="submission" date="2018-09" db="EMBL/GenBank/DDBJ databases">
        <title>Paenibacillus SK2017-BO5.</title>
        <authorList>
            <person name="Piskunova J.V."/>
            <person name="Dubiley S.A."/>
            <person name="Severinov K.V."/>
        </authorList>
    </citation>
    <scope>NUCLEOTIDE SEQUENCE [LARGE SCALE GENOMIC DNA]</scope>
    <source>
        <strain evidence="2 3">BO5</strain>
    </source>
</reference>
<dbReference type="AlphaFoldDB" id="A0A3A3G8X7"/>
<dbReference type="InterPro" id="IPR052171">
    <property type="entry name" value="NHEJ_LigD"/>
</dbReference>
<dbReference type="CDD" id="cd04861">
    <property type="entry name" value="LigD_Pol_like"/>
    <property type="match status" value="1"/>
</dbReference>
<dbReference type="EMBL" id="QYZD01000060">
    <property type="protein sequence ID" value="RJG16306.1"/>
    <property type="molecule type" value="Genomic_DNA"/>
</dbReference>
<name>A0A3A3G8X7_PANTH</name>
<dbReference type="Proteomes" id="UP000266177">
    <property type="component" value="Unassembled WGS sequence"/>
</dbReference>
<dbReference type="Gene3D" id="3.90.920.10">
    <property type="entry name" value="DNA primase, PRIM domain"/>
    <property type="match status" value="1"/>
</dbReference>
<gene>
    <name evidence="2" type="ORF">DQX05_28920</name>
</gene>
<sequence>MASKEPPAYLMVEGHELQVTNPNKLLWPEARITKTDYIREMIRLSPFLLAACRDRFLTTIRYPHGVPGEFFYQKNVPPGAPSFVETAMSGDIRYIVLQNVPTLLWLANLACIEFHPSLHRIGDPLPAEWIIDLDPSVLEEERIMEAAWIVGEAMERIGIRTIPKTSGATGVQLIVPIKRGPTFMQLRELGEMLAIYLCELHPELFTIERLKKNRGTRIYIDYMQHDASRTIAAPYTPRATPYASVSMPLTWDEVKRNPKPRDYHLLNAADRLAQVGDLIRDAEPQAIEPILEAFSSQIQASRSRKS</sequence>
<protein>
    <submittedName>
        <fullName evidence="2">DNA polymerase domain-containing protein</fullName>
    </submittedName>
</protein>
<dbReference type="NCBIfam" id="TIGR02778">
    <property type="entry name" value="ligD_pol"/>
    <property type="match status" value="1"/>
</dbReference>
<dbReference type="PANTHER" id="PTHR42705">
    <property type="entry name" value="BIFUNCTIONAL NON-HOMOLOGOUS END JOINING PROTEIN LIGD"/>
    <property type="match status" value="1"/>
</dbReference>
<evidence type="ECO:0000313" key="3">
    <source>
        <dbReference type="Proteomes" id="UP000266177"/>
    </source>
</evidence>
<dbReference type="PANTHER" id="PTHR42705:SF2">
    <property type="entry name" value="BIFUNCTIONAL NON-HOMOLOGOUS END JOINING PROTEIN LIGD"/>
    <property type="match status" value="1"/>
</dbReference>